<dbReference type="AlphaFoldDB" id="A0A8H7RDD9"/>
<evidence type="ECO:0000256" key="1">
    <source>
        <dbReference type="ARBA" id="ARBA00004604"/>
    </source>
</evidence>
<dbReference type="OrthoDB" id="427886at2759"/>
<feature type="compositionally biased region" description="Basic and acidic residues" evidence="3">
    <location>
        <begin position="11"/>
        <end position="28"/>
    </location>
</feature>
<dbReference type="PANTHER" id="PTHR21686:SF12">
    <property type="entry name" value="DEOXYNUCLEOTIDYLTRANSFERASE TERMINAL-INTERACTING PROTEIN 2"/>
    <property type="match status" value="1"/>
</dbReference>
<reference evidence="5" key="1">
    <citation type="submission" date="2020-12" db="EMBL/GenBank/DDBJ databases">
        <title>Metabolic potential, ecology and presence of endohyphal bacteria is reflected in genomic diversity of Mucoromycotina.</title>
        <authorList>
            <person name="Muszewska A."/>
            <person name="Okrasinska A."/>
            <person name="Steczkiewicz K."/>
            <person name="Drgas O."/>
            <person name="Orlowska M."/>
            <person name="Perlinska-Lenart U."/>
            <person name="Aleksandrzak-Piekarczyk T."/>
            <person name="Szatraj K."/>
            <person name="Zielenkiewicz U."/>
            <person name="Pilsyk S."/>
            <person name="Malc E."/>
            <person name="Mieczkowski P."/>
            <person name="Kruszewska J.S."/>
            <person name="Biernat P."/>
            <person name="Pawlowska J."/>
        </authorList>
    </citation>
    <scope>NUCLEOTIDE SEQUENCE</scope>
    <source>
        <strain evidence="5">CBS 226.32</strain>
    </source>
</reference>
<dbReference type="PANTHER" id="PTHR21686">
    <property type="entry name" value="DEOXYNUCLEOTIDYLTRANSFERASE TERMINAL-INTERACTING PROTEIN 2"/>
    <property type="match status" value="1"/>
</dbReference>
<dbReference type="GO" id="GO:0005730">
    <property type="term" value="C:nucleolus"/>
    <property type="evidence" value="ECO:0007669"/>
    <property type="project" value="UniProtKB-SubCell"/>
</dbReference>
<evidence type="ECO:0000256" key="3">
    <source>
        <dbReference type="SAM" id="MobiDB-lite"/>
    </source>
</evidence>
<sequence>MTSRLTRAHRREIEKKTHQRIDLDDLSKFEANQLASDKNDVPTIEEIKKSQREEKKDKEEKVLNKKEEEEEEEEEENNPSEEEDDDSSEEDSSDSSDNDDEDLDALLAKAQEALTSQTASIQLGNDSTNKINTKLSKMNSGISVEKELYFKHVAGRAKLIPDAVALVDDGEKASSKATVVLKPNKDEKQLNKKERQAEREKTTGKAWFDMPKTEMTDEVKRDLQVLKMRHILDRKRHYKKMGKRPDPKYFQIGTIIESPTEFFSARINKKDRKQTIVDELMASDDLKQYYKRKHTEVQERTNSGGKKHYKKLKAQRQWAK</sequence>
<feature type="region of interest" description="Disordered" evidence="3">
    <location>
        <begin position="177"/>
        <end position="209"/>
    </location>
</feature>
<comment type="subcellular location">
    <subcellularLocation>
        <location evidence="1">Nucleus</location>
        <location evidence="1">Nucleolus</location>
    </subcellularLocation>
</comment>
<evidence type="ECO:0000259" key="4">
    <source>
        <dbReference type="Pfam" id="PF08698"/>
    </source>
</evidence>
<gene>
    <name evidence="5" type="ORF">INT46_005069</name>
</gene>
<name>A0A8H7RDD9_9FUNG</name>
<feature type="compositionally biased region" description="Acidic residues" evidence="3">
    <location>
        <begin position="68"/>
        <end position="104"/>
    </location>
</feature>
<dbReference type="Pfam" id="PF08698">
    <property type="entry name" value="Fcf2"/>
    <property type="match status" value="1"/>
</dbReference>
<feature type="compositionally biased region" description="Basic residues" evidence="3">
    <location>
        <begin position="1"/>
        <end position="10"/>
    </location>
</feature>
<feature type="domain" description="Fcf2 pre-rRNA processing C-terminal" evidence="4">
    <location>
        <begin position="200"/>
        <end position="293"/>
    </location>
</feature>
<comment type="caution">
    <text evidence="5">The sequence shown here is derived from an EMBL/GenBank/DDBJ whole genome shotgun (WGS) entry which is preliminary data.</text>
</comment>
<feature type="compositionally biased region" description="Basic residues" evidence="3">
    <location>
        <begin position="305"/>
        <end position="320"/>
    </location>
</feature>
<dbReference type="InterPro" id="IPR039883">
    <property type="entry name" value="Fcf2/DNTTIP2"/>
</dbReference>
<feature type="region of interest" description="Disordered" evidence="3">
    <location>
        <begin position="1"/>
        <end position="105"/>
    </location>
</feature>
<keyword evidence="2" id="KW-0539">Nucleus</keyword>
<feature type="region of interest" description="Disordered" evidence="3">
    <location>
        <begin position="293"/>
        <end position="320"/>
    </location>
</feature>
<evidence type="ECO:0000313" key="5">
    <source>
        <dbReference type="EMBL" id="KAG2207658.1"/>
    </source>
</evidence>
<feature type="compositionally biased region" description="Basic and acidic residues" evidence="3">
    <location>
        <begin position="183"/>
        <end position="203"/>
    </location>
</feature>
<dbReference type="GO" id="GO:0006396">
    <property type="term" value="P:RNA processing"/>
    <property type="evidence" value="ECO:0007669"/>
    <property type="project" value="TreeGrafter"/>
</dbReference>
<feature type="compositionally biased region" description="Basic and acidic residues" evidence="3">
    <location>
        <begin position="37"/>
        <end position="67"/>
    </location>
</feature>
<accession>A0A8H7RDD9</accession>
<evidence type="ECO:0000313" key="6">
    <source>
        <dbReference type="Proteomes" id="UP000650833"/>
    </source>
</evidence>
<dbReference type="EMBL" id="JAEPRC010000124">
    <property type="protein sequence ID" value="KAG2207658.1"/>
    <property type="molecule type" value="Genomic_DNA"/>
</dbReference>
<dbReference type="InterPro" id="IPR014810">
    <property type="entry name" value="Fcf2_C"/>
</dbReference>
<evidence type="ECO:0000256" key="2">
    <source>
        <dbReference type="ARBA" id="ARBA00023242"/>
    </source>
</evidence>
<organism evidence="5 6">
    <name type="scientific">Mucor plumbeus</name>
    <dbReference type="NCBI Taxonomy" id="97098"/>
    <lineage>
        <taxon>Eukaryota</taxon>
        <taxon>Fungi</taxon>
        <taxon>Fungi incertae sedis</taxon>
        <taxon>Mucoromycota</taxon>
        <taxon>Mucoromycotina</taxon>
        <taxon>Mucoromycetes</taxon>
        <taxon>Mucorales</taxon>
        <taxon>Mucorineae</taxon>
        <taxon>Mucoraceae</taxon>
        <taxon>Mucor</taxon>
    </lineage>
</organism>
<dbReference type="GO" id="GO:0003723">
    <property type="term" value="F:RNA binding"/>
    <property type="evidence" value="ECO:0007669"/>
    <property type="project" value="TreeGrafter"/>
</dbReference>
<dbReference type="Proteomes" id="UP000650833">
    <property type="component" value="Unassembled WGS sequence"/>
</dbReference>
<keyword evidence="6" id="KW-1185">Reference proteome</keyword>
<proteinExistence type="predicted"/>
<protein>
    <recommendedName>
        <fullName evidence="4">Fcf2 pre-rRNA processing C-terminal domain-containing protein</fullName>
    </recommendedName>
</protein>